<dbReference type="AlphaFoldDB" id="A0A0A9CL79"/>
<reference evidence="1" key="2">
    <citation type="journal article" date="2015" name="Data Brief">
        <title>Shoot transcriptome of the giant reed, Arundo donax.</title>
        <authorList>
            <person name="Barrero R.A."/>
            <person name="Guerrero F.D."/>
            <person name="Moolhuijzen P."/>
            <person name="Goolsby J.A."/>
            <person name="Tidwell J."/>
            <person name="Bellgard S.E."/>
            <person name="Bellgard M.I."/>
        </authorList>
    </citation>
    <scope>NUCLEOTIDE SEQUENCE</scope>
    <source>
        <tissue evidence="1">Shoot tissue taken approximately 20 cm above the soil surface</tissue>
    </source>
</reference>
<organism evidence="1">
    <name type="scientific">Arundo donax</name>
    <name type="common">Giant reed</name>
    <name type="synonym">Donax arundinaceus</name>
    <dbReference type="NCBI Taxonomy" id="35708"/>
    <lineage>
        <taxon>Eukaryota</taxon>
        <taxon>Viridiplantae</taxon>
        <taxon>Streptophyta</taxon>
        <taxon>Embryophyta</taxon>
        <taxon>Tracheophyta</taxon>
        <taxon>Spermatophyta</taxon>
        <taxon>Magnoliopsida</taxon>
        <taxon>Liliopsida</taxon>
        <taxon>Poales</taxon>
        <taxon>Poaceae</taxon>
        <taxon>PACMAD clade</taxon>
        <taxon>Arundinoideae</taxon>
        <taxon>Arundineae</taxon>
        <taxon>Arundo</taxon>
    </lineage>
</organism>
<evidence type="ECO:0000313" key="1">
    <source>
        <dbReference type="EMBL" id="JAD72287.1"/>
    </source>
</evidence>
<dbReference type="EMBL" id="GBRH01225608">
    <property type="protein sequence ID" value="JAD72287.1"/>
    <property type="molecule type" value="Transcribed_RNA"/>
</dbReference>
<proteinExistence type="predicted"/>
<name>A0A0A9CL79_ARUDO</name>
<sequence>MLPSFLVPVDERKLRLVYRVCMY</sequence>
<accession>A0A0A9CL79</accession>
<reference evidence="1" key="1">
    <citation type="submission" date="2014-09" db="EMBL/GenBank/DDBJ databases">
        <authorList>
            <person name="Magalhaes I.L.F."/>
            <person name="Oliveira U."/>
            <person name="Santos F.R."/>
            <person name="Vidigal T.H.D.A."/>
            <person name="Brescovit A.D."/>
            <person name="Santos A.J."/>
        </authorList>
    </citation>
    <scope>NUCLEOTIDE SEQUENCE</scope>
    <source>
        <tissue evidence="1">Shoot tissue taken approximately 20 cm above the soil surface</tissue>
    </source>
</reference>
<protein>
    <submittedName>
        <fullName evidence="1">Uncharacterized protein</fullName>
    </submittedName>
</protein>